<accession>A0A4Z2E6Q2</accession>
<organism evidence="1 2">
    <name type="scientific">Liparis tanakae</name>
    <name type="common">Tanaka's snailfish</name>
    <dbReference type="NCBI Taxonomy" id="230148"/>
    <lineage>
        <taxon>Eukaryota</taxon>
        <taxon>Metazoa</taxon>
        <taxon>Chordata</taxon>
        <taxon>Craniata</taxon>
        <taxon>Vertebrata</taxon>
        <taxon>Euteleostomi</taxon>
        <taxon>Actinopterygii</taxon>
        <taxon>Neopterygii</taxon>
        <taxon>Teleostei</taxon>
        <taxon>Neoteleostei</taxon>
        <taxon>Acanthomorphata</taxon>
        <taxon>Eupercaria</taxon>
        <taxon>Perciformes</taxon>
        <taxon>Cottioidei</taxon>
        <taxon>Cottales</taxon>
        <taxon>Liparidae</taxon>
        <taxon>Liparis</taxon>
    </lineage>
</organism>
<dbReference type="EMBL" id="SRLO01015734">
    <property type="protein sequence ID" value="TNN24323.1"/>
    <property type="molecule type" value="Genomic_DNA"/>
</dbReference>
<name>A0A4Z2E6Q2_9TELE</name>
<reference evidence="1 2" key="1">
    <citation type="submission" date="2019-03" db="EMBL/GenBank/DDBJ databases">
        <title>First draft genome of Liparis tanakae, snailfish: a comprehensive survey of snailfish specific genes.</title>
        <authorList>
            <person name="Kim W."/>
            <person name="Song I."/>
            <person name="Jeong J.-H."/>
            <person name="Kim D."/>
            <person name="Kim S."/>
            <person name="Ryu S."/>
            <person name="Song J.Y."/>
            <person name="Lee S.K."/>
        </authorList>
    </citation>
    <scope>NUCLEOTIDE SEQUENCE [LARGE SCALE GENOMIC DNA]</scope>
    <source>
        <tissue evidence="1">Muscle</tissue>
    </source>
</reference>
<dbReference type="AlphaFoldDB" id="A0A4Z2E6Q2"/>
<protein>
    <submittedName>
        <fullName evidence="1">Uncharacterized protein</fullName>
    </submittedName>
</protein>
<comment type="caution">
    <text evidence="1">The sequence shown here is derived from an EMBL/GenBank/DDBJ whole genome shotgun (WGS) entry which is preliminary data.</text>
</comment>
<dbReference type="Proteomes" id="UP000314294">
    <property type="component" value="Unassembled WGS sequence"/>
</dbReference>
<sequence>MEAVSRAARCAGGWWRGAGWMLTVSPPPPPPTLTQTRDAVSRCSCAPRSDAPPRCPDSCR</sequence>
<proteinExistence type="predicted"/>
<keyword evidence="2" id="KW-1185">Reference proteome</keyword>
<gene>
    <name evidence="1" type="ORF">EYF80_065554</name>
</gene>
<evidence type="ECO:0000313" key="2">
    <source>
        <dbReference type="Proteomes" id="UP000314294"/>
    </source>
</evidence>
<evidence type="ECO:0000313" key="1">
    <source>
        <dbReference type="EMBL" id="TNN24323.1"/>
    </source>
</evidence>